<feature type="transmembrane region" description="Helical" evidence="1">
    <location>
        <begin position="25"/>
        <end position="43"/>
    </location>
</feature>
<feature type="transmembrane region" description="Helical" evidence="1">
    <location>
        <begin position="161"/>
        <end position="181"/>
    </location>
</feature>
<evidence type="ECO:0000313" key="2">
    <source>
        <dbReference type="EMBL" id="GAA0235630.1"/>
    </source>
</evidence>
<feature type="transmembrane region" description="Helical" evidence="1">
    <location>
        <begin position="90"/>
        <end position="111"/>
    </location>
</feature>
<evidence type="ECO:0000256" key="1">
    <source>
        <dbReference type="SAM" id="Phobius"/>
    </source>
</evidence>
<proteinExistence type="predicted"/>
<dbReference type="PANTHER" id="PTHR40078:SF1">
    <property type="entry name" value="INTEGRAL MEMBRANE PROTEIN"/>
    <property type="match status" value="1"/>
</dbReference>
<keyword evidence="1" id="KW-1133">Transmembrane helix</keyword>
<evidence type="ECO:0000313" key="3">
    <source>
        <dbReference type="Proteomes" id="UP001501176"/>
    </source>
</evidence>
<feature type="transmembrane region" description="Helical" evidence="1">
    <location>
        <begin position="63"/>
        <end position="83"/>
    </location>
</feature>
<dbReference type="Proteomes" id="UP001501176">
    <property type="component" value="Unassembled WGS sequence"/>
</dbReference>
<name>A0ABP3DPN7_9BURK</name>
<feature type="transmembrane region" description="Helical" evidence="1">
    <location>
        <begin position="187"/>
        <end position="211"/>
    </location>
</feature>
<dbReference type="PANTHER" id="PTHR40078">
    <property type="entry name" value="INTEGRAL MEMBRANE PROTEIN-RELATED"/>
    <property type="match status" value="1"/>
</dbReference>
<comment type="caution">
    <text evidence="2">The sequence shown here is derived from an EMBL/GenBank/DDBJ whole genome shotgun (WGS) entry which is preliminary data.</text>
</comment>
<organism evidence="2 3">
    <name type="scientific">Castellaniella daejeonensis</name>
    <dbReference type="NCBI Taxonomy" id="659013"/>
    <lineage>
        <taxon>Bacteria</taxon>
        <taxon>Pseudomonadati</taxon>
        <taxon>Pseudomonadota</taxon>
        <taxon>Betaproteobacteria</taxon>
        <taxon>Burkholderiales</taxon>
        <taxon>Alcaligenaceae</taxon>
        <taxon>Castellaniella</taxon>
    </lineage>
</organism>
<reference evidence="3" key="1">
    <citation type="journal article" date="2019" name="Int. J. Syst. Evol. Microbiol.">
        <title>The Global Catalogue of Microorganisms (GCM) 10K type strain sequencing project: providing services to taxonomists for standard genome sequencing and annotation.</title>
        <authorList>
            <consortium name="The Broad Institute Genomics Platform"/>
            <consortium name="The Broad Institute Genome Sequencing Center for Infectious Disease"/>
            <person name="Wu L."/>
            <person name="Ma J."/>
        </authorList>
    </citation>
    <scope>NUCLEOTIDE SEQUENCE [LARGE SCALE GENOMIC DNA]</scope>
    <source>
        <strain evidence="3">JCM 16240</strain>
    </source>
</reference>
<dbReference type="Pfam" id="PF19700">
    <property type="entry name" value="DUF6198"/>
    <property type="match status" value="1"/>
</dbReference>
<gene>
    <name evidence="2" type="ORF">GCM10009125_25730</name>
</gene>
<dbReference type="InterPro" id="IPR038750">
    <property type="entry name" value="YczE/YyaS-like"/>
</dbReference>
<dbReference type="RefSeq" id="WP_343821671.1">
    <property type="nucleotide sequence ID" value="NZ_BAAAFN010000015.1"/>
</dbReference>
<sequence>MNTSIELVQLGPLAQLRTGKLARRLVQLMVGLFFYGVSMAIMIRGDLGLSPWDTLHIGLTERLSLSFSAVVIGLSFLVLLLWIPLREIPGLGTIANAIVIGLSADLGLRMLETPEGLPARLVLTVGGVLLCGLGSALYIGAQLGRGPRDGLMTGLHRVTGLSLRLVRTGLEVAVLLMGLALGGLGLLGIGTVLFSLAIGPLTQALLPWVLVAPRQR</sequence>
<keyword evidence="1" id="KW-0812">Transmembrane</keyword>
<protein>
    <submittedName>
        <fullName evidence="2">Membrane protein</fullName>
    </submittedName>
</protein>
<feature type="transmembrane region" description="Helical" evidence="1">
    <location>
        <begin position="117"/>
        <end position="140"/>
    </location>
</feature>
<accession>A0ABP3DPN7</accession>
<keyword evidence="3" id="KW-1185">Reference proteome</keyword>
<keyword evidence="1" id="KW-0472">Membrane</keyword>
<dbReference type="EMBL" id="BAAAFN010000015">
    <property type="protein sequence ID" value="GAA0235630.1"/>
    <property type="molecule type" value="Genomic_DNA"/>
</dbReference>